<evidence type="ECO:0000313" key="5">
    <source>
        <dbReference type="EMBL" id="GAA1970869.1"/>
    </source>
</evidence>
<dbReference type="InterPro" id="IPR036390">
    <property type="entry name" value="WH_DNA-bd_sf"/>
</dbReference>
<keyword evidence="2 5" id="KW-0238">DNA-binding</keyword>
<keyword evidence="6" id="KW-1185">Reference proteome</keyword>
<evidence type="ECO:0000256" key="2">
    <source>
        <dbReference type="ARBA" id="ARBA00023125"/>
    </source>
</evidence>
<dbReference type="PRINTS" id="PR00037">
    <property type="entry name" value="HTHLACR"/>
</dbReference>
<dbReference type="InterPro" id="IPR018356">
    <property type="entry name" value="Tscrpt_reg_HTH_DeoR_CS"/>
</dbReference>
<gene>
    <name evidence="5" type="ORF">GCM10009798_34550</name>
</gene>
<dbReference type="InterPro" id="IPR036388">
    <property type="entry name" value="WH-like_DNA-bd_sf"/>
</dbReference>
<organism evidence="5 6">
    <name type="scientific">Nocardioides panacihumi</name>
    <dbReference type="NCBI Taxonomy" id="400774"/>
    <lineage>
        <taxon>Bacteria</taxon>
        <taxon>Bacillati</taxon>
        <taxon>Actinomycetota</taxon>
        <taxon>Actinomycetes</taxon>
        <taxon>Propionibacteriales</taxon>
        <taxon>Nocardioidaceae</taxon>
        <taxon>Nocardioides</taxon>
    </lineage>
</organism>
<dbReference type="SMART" id="SM00420">
    <property type="entry name" value="HTH_DEOR"/>
    <property type="match status" value="1"/>
</dbReference>
<dbReference type="InterPro" id="IPR037171">
    <property type="entry name" value="NagB/RpiA_transferase-like"/>
</dbReference>
<dbReference type="SUPFAM" id="SSF100950">
    <property type="entry name" value="NagB/RpiA/CoA transferase-like"/>
    <property type="match status" value="1"/>
</dbReference>
<sequence>MNRHSRLTAVLDTITDSGYVDVAELAKRLQVSPSTIRRDLTQLSQQNLLARTHGGAVPTSVNYDLPVRYRRASSGEEKVRIGRAVAALVPDGAVVGLTGGTTTTEAARSLAERAPATDPAFTIVTNAINIASELTVRRHLKLVMTGGVARMHSFELTGPLAYDTLAQIDLDVAILGVNALDPTWGAKVADEDEAQINRLMAERARTTIIVADSSKLSARAFVRVCPLGEIDVLVTDAGAGADDVARIREAGVRVVVA</sequence>
<dbReference type="PROSITE" id="PS51000">
    <property type="entry name" value="HTH_DEOR_2"/>
    <property type="match status" value="1"/>
</dbReference>
<dbReference type="Gene3D" id="3.40.50.1360">
    <property type="match status" value="1"/>
</dbReference>
<dbReference type="PANTHER" id="PTHR30363">
    <property type="entry name" value="HTH-TYPE TRANSCRIPTIONAL REGULATOR SRLR-RELATED"/>
    <property type="match status" value="1"/>
</dbReference>
<dbReference type="SMART" id="SM01134">
    <property type="entry name" value="DeoRC"/>
    <property type="match status" value="1"/>
</dbReference>
<dbReference type="GO" id="GO:0003677">
    <property type="term" value="F:DNA binding"/>
    <property type="evidence" value="ECO:0007669"/>
    <property type="project" value="UniProtKB-KW"/>
</dbReference>
<evidence type="ECO:0000313" key="6">
    <source>
        <dbReference type="Proteomes" id="UP001500571"/>
    </source>
</evidence>
<dbReference type="Proteomes" id="UP001500571">
    <property type="component" value="Unassembled WGS sequence"/>
</dbReference>
<protein>
    <submittedName>
        <fullName evidence="5">DeoR/GlpR family DNA-binding transcription regulator</fullName>
    </submittedName>
</protein>
<dbReference type="InterPro" id="IPR014036">
    <property type="entry name" value="DeoR-like_C"/>
</dbReference>
<dbReference type="Pfam" id="PF08220">
    <property type="entry name" value="HTH_DeoR"/>
    <property type="match status" value="1"/>
</dbReference>
<dbReference type="EMBL" id="BAAAPB010000004">
    <property type="protein sequence ID" value="GAA1970869.1"/>
    <property type="molecule type" value="Genomic_DNA"/>
</dbReference>
<feature type="domain" description="HTH deoR-type" evidence="4">
    <location>
        <begin position="3"/>
        <end position="58"/>
    </location>
</feature>
<comment type="caution">
    <text evidence="5">The sequence shown here is derived from an EMBL/GenBank/DDBJ whole genome shotgun (WGS) entry which is preliminary data.</text>
</comment>
<accession>A0ABN2RKV8</accession>
<name>A0ABN2RKV8_9ACTN</name>
<evidence type="ECO:0000256" key="1">
    <source>
        <dbReference type="ARBA" id="ARBA00023015"/>
    </source>
</evidence>
<proteinExistence type="predicted"/>
<reference evidence="5 6" key="1">
    <citation type="journal article" date="2019" name="Int. J. Syst. Evol. Microbiol.">
        <title>The Global Catalogue of Microorganisms (GCM) 10K type strain sequencing project: providing services to taxonomists for standard genome sequencing and annotation.</title>
        <authorList>
            <consortium name="The Broad Institute Genomics Platform"/>
            <consortium name="The Broad Institute Genome Sequencing Center for Infectious Disease"/>
            <person name="Wu L."/>
            <person name="Ma J."/>
        </authorList>
    </citation>
    <scope>NUCLEOTIDE SEQUENCE [LARGE SCALE GENOMIC DNA]</scope>
    <source>
        <strain evidence="5 6">JCM 15309</strain>
    </source>
</reference>
<dbReference type="RefSeq" id="WP_344046958.1">
    <property type="nucleotide sequence ID" value="NZ_BAAAPB010000004.1"/>
</dbReference>
<dbReference type="InterPro" id="IPR050313">
    <property type="entry name" value="Carb_Metab_HTH_regulators"/>
</dbReference>
<evidence type="ECO:0000256" key="3">
    <source>
        <dbReference type="ARBA" id="ARBA00023163"/>
    </source>
</evidence>
<keyword evidence="1" id="KW-0805">Transcription regulation</keyword>
<evidence type="ECO:0000259" key="4">
    <source>
        <dbReference type="PROSITE" id="PS51000"/>
    </source>
</evidence>
<dbReference type="Gene3D" id="1.10.10.10">
    <property type="entry name" value="Winged helix-like DNA-binding domain superfamily/Winged helix DNA-binding domain"/>
    <property type="match status" value="1"/>
</dbReference>
<dbReference type="PROSITE" id="PS00894">
    <property type="entry name" value="HTH_DEOR_1"/>
    <property type="match status" value="1"/>
</dbReference>
<dbReference type="Pfam" id="PF00455">
    <property type="entry name" value="DeoRC"/>
    <property type="match status" value="1"/>
</dbReference>
<dbReference type="InterPro" id="IPR001034">
    <property type="entry name" value="DeoR_HTH"/>
</dbReference>
<dbReference type="PANTHER" id="PTHR30363:SF44">
    <property type="entry name" value="AGA OPERON TRANSCRIPTIONAL REPRESSOR-RELATED"/>
    <property type="match status" value="1"/>
</dbReference>
<keyword evidence="3" id="KW-0804">Transcription</keyword>
<dbReference type="SUPFAM" id="SSF46785">
    <property type="entry name" value="Winged helix' DNA-binding domain"/>
    <property type="match status" value="1"/>
</dbReference>